<dbReference type="EMBL" id="HG793137">
    <property type="protein sequence ID" value="CRL20511.1"/>
    <property type="molecule type" value="Genomic_DNA"/>
</dbReference>
<feature type="region of interest" description="Disordered" evidence="1">
    <location>
        <begin position="125"/>
        <end position="221"/>
    </location>
</feature>
<feature type="region of interest" description="Disordered" evidence="1">
    <location>
        <begin position="1"/>
        <end position="65"/>
    </location>
</feature>
<reference evidence="2 3" key="1">
    <citation type="journal article" date="2014" name="Nat. Commun.">
        <title>Multiple recent horizontal transfers of a large genomic region in cheese making fungi.</title>
        <authorList>
            <person name="Cheeseman K."/>
            <person name="Ropars J."/>
            <person name="Renault P."/>
            <person name="Dupont J."/>
            <person name="Gouzy J."/>
            <person name="Branca A."/>
            <person name="Abraham A.L."/>
            <person name="Ceppi M."/>
            <person name="Conseiller E."/>
            <person name="Debuchy R."/>
            <person name="Malagnac F."/>
            <person name="Goarin A."/>
            <person name="Silar P."/>
            <person name="Lacoste S."/>
            <person name="Sallet E."/>
            <person name="Bensimon A."/>
            <person name="Giraud T."/>
            <person name="Brygoo Y."/>
        </authorList>
    </citation>
    <scope>NUCLEOTIDE SEQUENCE [LARGE SCALE GENOMIC DNA]</scope>
    <source>
        <strain evidence="3">FM 013</strain>
    </source>
</reference>
<keyword evidence="3" id="KW-1185">Reference proteome</keyword>
<feature type="compositionally biased region" description="Polar residues" evidence="1">
    <location>
        <begin position="191"/>
        <end position="200"/>
    </location>
</feature>
<sequence length="221" mass="25086">MEDLPMDDGTTPANPNSRFEHFAEFTSPAAADHQPEESEHSMDGSGPSTPTHDIDPFEDSDDIRVIKPYDIEEPDDELETSVPRVDLLCLPDRLERWQRDLTDYLNDLDYQPGGFNSSTIPLVRKRGQKRKPARNTLATQHGDPHFSQRHTSPETQYEVPDHRTKRRRFSEIPKWHSQDIDSFGAFREGNANESSGSETASIDLGNDTMDDSPMADEMDID</sequence>
<evidence type="ECO:0000256" key="1">
    <source>
        <dbReference type="SAM" id="MobiDB-lite"/>
    </source>
</evidence>
<protein>
    <submittedName>
        <fullName evidence="2">Str. FM013</fullName>
    </submittedName>
</protein>
<feature type="compositionally biased region" description="Basic and acidic residues" evidence="1">
    <location>
        <begin position="169"/>
        <end position="179"/>
    </location>
</feature>
<name>A0A0G4P2F8_PENC3</name>
<gene>
    <name evidence="2" type="ORF">PCAMFM013_S004g000452</name>
</gene>
<evidence type="ECO:0000313" key="2">
    <source>
        <dbReference type="EMBL" id="CRL20511.1"/>
    </source>
</evidence>
<feature type="compositionally biased region" description="Basic and acidic residues" evidence="1">
    <location>
        <begin position="33"/>
        <end position="42"/>
    </location>
</feature>
<proteinExistence type="predicted"/>
<dbReference type="AlphaFoldDB" id="A0A0G4P2F8"/>
<evidence type="ECO:0000313" key="3">
    <source>
        <dbReference type="Proteomes" id="UP000053732"/>
    </source>
</evidence>
<dbReference type="Proteomes" id="UP000053732">
    <property type="component" value="Unassembled WGS sequence"/>
</dbReference>
<feature type="compositionally biased region" description="Acidic residues" evidence="1">
    <location>
        <begin position="208"/>
        <end position="221"/>
    </location>
</feature>
<organism evidence="2 3">
    <name type="scientific">Penicillium camemberti (strain FM 013)</name>
    <dbReference type="NCBI Taxonomy" id="1429867"/>
    <lineage>
        <taxon>Eukaryota</taxon>
        <taxon>Fungi</taxon>
        <taxon>Dikarya</taxon>
        <taxon>Ascomycota</taxon>
        <taxon>Pezizomycotina</taxon>
        <taxon>Eurotiomycetes</taxon>
        <taxon>Eurotiomycetidae</taxon>
        <taxon>Eurotiales</taxon>
        <taxon>Aspergillaceae</taxon>
        <taxon>Penicillium</taxon>
    </lineage>
</organism>
<accession>A0A0G4P2F8</accession>